<comment type="caution">
    <text evidence="1">The sequence shown here is derived from an EMBL/GenBank/DDBJ whole genome shotgun (WGS) entry which is preliminary data.</text>
</comment>
<sequence length="99" mass="11421">MNLVKVDWTPEHMGGRKTVPPAGKYYAVSRLPEDKEWQNNAWSVVFELEESKSENGKTFSLGTVDFLMESAPKERMVQHDKFEIYEGPKKVADVFLLRT</sequence>
<dbReference type="RefSeq" id="WP_156865642.1">
    <property type="nucleotide sequence ID" value="NZ_WNKC01000001.1"/>
</dbReference>
<dbReference type="EMBL" id="WNKC01000001">
    <property type="protein sequence ID" value="MVF03130.1"/>
    <property type="molecule type" value="Genomic_DNA"/>
</dbReference>
<evidence type="ECO:0000313" key="2">
    <source>
        <dbReference type="Proteomes" id="UP000443014"/>
    </source>
</evidence>
<gene>
    <name evidence="1" type="ORF">GMA22_07660</name>
</gene>
<reference evidence="1 2" key="1">
    <citation type="submission" date="2019-11" db="EMBL/GenBank/DDBJ databases">
        <title>Whole genome sequence of a plant growth promoting strain Serratia marcescens BTL07 isolated from the rhizoplane of Chili (Capsicum annuum).</title>
        <authorList>
            <person name="Dutta S."/>
            <person name="Khatun A."/>
            <person name="Gupta D.R."/>
            <person name="Surovy M.Z."/>
            <person name="Rahman M.M."/>
            <person name="Mahmud N.U."/>
            <person name="Emes R."/>
            <person name="Warry A."/>
            <person name="West H."/>
            <person name="Clarke M.L."/>
            <person name="Islam M.T."/>
        </authorList>
    </citation>
    <scope>NUCLEOTIDE SEQUENCE [LARGE SCALE GENOMIC DNA]</scope>
    <source>
        <strain evidence="1 2">BTL07</strain>
    </source>
</reference>
<organism evidence="1 2">
    <name type="scientific">Serratia marcescens</name>
    <dbReference type="NCBI Taxonomy" id="615"/>
    <lineage>
        <taxon>Bacteria</taxon>
        <taxon>Pseudomonadati</taxon>
        <taxon>Pseudomonadota</taxon>
        <taxon>Gammaproteobacteria</taxon>
        <taxon>Enterobacterales</taxon>
        <taxon>Yersiniaceae</taxon>
        <taxon>Serratia</taxon>
    </lineage>
</organism>
<dbReference type="AlphaFoldDB" id="A0ABD6HMM8"/>
<name>A0ABD6HMM8_SERMA</name>
<dbReference type="Proteomes" id="UP000443014">
    <property type="component" value="Unassembled WGS sequence"/>
</dbReference>
<proteinExistence type="predicted"/>
<evidence type="ECO:0000313" key="1">
    <source>
        <dbReference type="EMBL" id="MVF03130.1"/>
    </source>
</evidence>
<protein>
    <submittedName>
        <fullName evidence="1">Uncharacterized protein</fullName>
    </submittedName>
</protein>
<accession>A0ABD6HMM8</accession>